<proteinExistence type="predicted"/>
<dbReference type="AlphaFoldDB" id="A0A2P2PZ08"/>
<evidence type="ECO:0000313" key="1">
    <source>
        <dbReference type="EMBL" id="MBX59883.1"/>
    </source>
</evidence>
<name>A0A2P2PZ08_RHIMU</name>
<protein>
    <submittedName>
        <fullName evidence="1">Uncharacterized protein</fullName>
    </submittedName>
</protein>
<dbReference type="EMBL" id="GGEC01079399">
    <property type="protein sequence ID" value="MBX59883.1"/>
    <property type="molecule type" value="Transcribed_RNA"/>
</dbReference>
<accession>A0A2P2PZ08</accession>
<organism evidence="1">
    <name type="scientific">Rhizophora mucronata</name>
    <name type="common">Asiatic mangrove</name>
    <dbReference type="NCBI Taxonomy" id="61149"/>
    <lineage>
        <taxon>Eukaryota</taxon>
        <taxon>Viridiplantae</taxon>
        <taxon>Streptophyta</taxon>
        <taxon>Embryophyta</taxon>
        <taxon>Tracheophyta</taxon>
        <taxon>Spermatophyta</taxon>
        <taxon>Magnoliopsida</taxon>
        <taxon>eudicotyledons</taxon>
        <taxon>Gunneridae</taxon>
        <taxon>Pentapetalae</taxon>
        <taxon>rosids</taxon>
        <taxon>fabids</taxon>
        <taxon>Malpighiales</taxon>
        <taxon>Rhizophoraceae</taxon>
        <taxon>Rhizophora</taxon>
    </lineage>
</organism>
<reference evidence="1" key="1">
    <citation type="submission" date="2018-02" db="EMBL/GenBank/DDBJ databases">
        <title>Rhizophora mucronata_Transcriptome.</title>
        <authorList>
            <person name="Meera S.P."/>
            <person name="Sreeshan A."/>
            <person name="Augustine A."/>
        </authorList>
    </citation>
    <scope>NUCLEOTIDE SEQUENCE</scope>
    <source>
        <tissue evidence="1">Leaf</tissue>
    </source>
</reference>
<sequence>MENKIKFYDLRTSNSLRVDE</sequence>